<dbReference type="Pfam" id="PF02338">
    <property type="entry name" value="OTU"/>
    <property type="match status" value="1"/>
</dbReference>
<dbReference type="EMBL" id="BGPR01000876">
    <property type="protein sequence ID" value="GBM38730.1"/>
    <property type="molecule type" value="Genomic_DNA"/>
</dbReference>
<dbReference type="PANTHER" id="PTHR14843:SF2">
    <property type="entry name" value="DEUBIQUITINATING PROTEIN VCPIP1"/>
    <property type="match status" value="1"/>
</dbReference>
<dbReference type="AlphaFoldDB" id="A0A4Y2FB36"/>
<sequence length="971" mass="109366">MLAEGDADFRLFKVVCNDRRCQNTMYVSAGETEIECFQCGQRFPKSSLRDVQGITTVDFPTGLDLYLRRMILNNSLPKRGTEMVKVLGLSNYYCKLLSPFLTIYGMDKETGKAKLLKDMNRGDIFDCSSFGDRAFLIEPEHVNIPGFGRDITGSMNYLSETLKLIKSSNGNEERLLPIHTDGDGHCLVHAISRALVGRELFWHPLRCSLKKHFETNLDKYKELFKDFIDTEEWQSIIDECDPEFKPPEGELHGLRNIHIFGLANVLRRPIILLDSLECMKKCGDYSAIFLPGLVDAAGCKGRDKTSNKPICIAWSSYSHNHYIPLVGIRNMPLPVLPLSLLPKVWGMPQTEINTYIEFDDDGNCTIGGCRVLSDSYIQRLVGAMEGQFYEQSQIHPSIVADTKLFLCADNGPLFNFLKHFQNLNHRRLSCFLERIVLLNTKVTTVIQKAKTIVAEERLFRCMNCKALCEMRFDTSWLCRGGILYNSLLQMHKNLVPGKSYKMPIDSNYRLYCKYDSLNDILVPDMNSCSIEKCCWCQSTNLVKLKADGSSICEPESDLNTKSNLPNQGFDKSGQSPKKQAGEDVPEMLTLKIQWGDLEAEDVIPDFKLVKRECIGKAVIEITSSFICKHFPEYIHNVDLHSFVVEKIVQRAGISALFESTSEAEPKISKKEEMEASSDVKEECVVGSSPQKQLTTSTCENSTETHSSSPPTSEPQFVKVVSQNAQAANLILSENGISYTQLQEWIKDKFSIPIPNQRIKIGFPPKELEAPVNSTQPLPLKHGDRLVVENCPKQTANRLLSACIVRNTARDFSSQNPYTAIQSDVLWNLAKLSPEQFRKGGTFYEEVAGSRILYDMVHFFVEAFPNKTFSYNHHSDSIELCVKPLGHFEISVDLDSRIEQVQEGESVKGYRKCPVMSLKTGHKDPIVNKTIKKSLPSTAQTSSENHAAPLVRKGPGFSILTSPESSERMDIS</sequence>
<dbReference type="GO" id="GO:0016320">
    <property type="term" value="P:endoplasmic reticulum membrane fusion"/>
    <property type="evidence" value="ECO:0007669"/>
    <property type="project" value="TreeGrafter"/>
</dbReference>
<feature type="region of interest" description="Disordered" evidence="1">
    <location>
        <begin position="555"/>
        <end position="582"/>
    </location>
</feature>
<feature type="compositionally biased region" description="Low complexity" evidence="1">
    <location>
        <begin position="699"/>
        <end position="714"/>
    </location>
</feature>
<proteinExistence type="predicted"/>
<dbReference type="GO" id="GO:0016567">
    <property type="term" value="P:protein ubiquitination"/>
    <property type="evidence" value="ECO:0007669"/>
    <property type="project" value="InterPro"/>
</dbReference>
<accession>A0A4Y2FB36</accession>
<feature type="compositionally biased region" description="Polar residues" evidence="1">
    <location>
        <begin position="557"/>
        <end position="566"/>
    </location>
</feature>
<organism evidence="3 4">
    <name type="scientific">Araneus ventricosus</name>
    <name type="common">Orbweaver spider</name>
    <name type="synonym">Epeira ventricosa</name>
    <dbReference type="NCBI Taxonomy" id="182803"/>
    <lineage>
        <taxon>Eukaryota</taxon>
        <taxon>Metazoa</taxon>
        <taxon>Ecdysozoa</taxon>
        <taxon>Arthropoda</taxon>
        <taxon>Chelicerata</taxon>
        <taxon>Arachnida</taxon>
        <taxon>Araneae</taxon>
        <taxon>Araneomorphae</taxon>
        <taxon>Entelegynae</taxon>
        <taxon>Araneoidea</taxon>
        <taxon>Araneidae</taxon>
        <taxon>Araneus</taxon>
    </lineage>
</organism>
<feature type="region of interest" description="Disordered" evidence="1">
    <location>
        <begin position="932"/>
        <end position="971"/>
    </location>
</feature>
<comment type="caution">
    <text evidence="3">The sequence shown here is derived from an EMBL/GenBank/DDBJ whole genome shotgun (WGS) entry which is preliminary data.</text>
</comment>
<feature type="region of interest" description="Disordered" evidence="1">
    <location>
        <begin position="667"/>
        <end position="714"/>
    </location>
</feature>
<dbReference type="CDD" id="cd22769">
    <property type="entry name" value="OTU_VCIP135"/>
    <property type="match status" value="1"/>
</dbReference>
<dbReference type="OrthoDB" id="10012024at2759"/>
<feature type="compositionally biased region" description="Polar residues" evidence="1">
    <location>
        <begin position="687"/>
        <end position="698"/>
    </location>
</feature>
<dbReference type="GO" id="GO:0035871">
    <property type="term" value="P:protein K11-linked deubiquitination"/>
    <property type="evidence" value="ECO:0007669"/>
    <property type="project" value="TreeGrafter"/>
</dbReference>
<dbReference type="Pfam" id="PF19437">
    <property type="entry name" value="VCIP135_N"/>
    <property type="match status" value="1"/>
</dbReference>
<dbReference type="FunFam" id="3.90.70.80:FF:000004">
    <property type="entry name" value="deubiquitinating protein VCIP135 isoform X2"/>
    <property type="match status" value="1"/>
</dbReference>
<dbReference type="Proteomes" id="UP000499080">
    <property type="component" value="Unassembled WGS sequence"/>
</dbReference>
<dbReference type="PROSITE" id="PS50802">
    <property type="entry name" value="OTU"/>
    <property type="match status" value="1"/>
</dbReference>
<dbReference type="Gene3D" id="3.10.20.90">
    <property type="entry name" value="Phosphatidylinositol 3-kinase Catalytic Subunit, Chain A, domain 1"/>
    <property type="match status" value="1"/>
</dbReference>
<dbReference type="InterPro" id="IPR039087">
    <property type="entry name" value="VCPIP1"/>
</dbReference>
<feature type="domain" description="OTU" evidence="2">
    <location>
        <begin position="175"/>
        <end position="328"/>
    </location>
</feature>
<protein>
    <submittedName>
        <fullName evidence="3">Deubiquitinating protein VCIP135</fullName>
    </submittedName>
</protein>
<dbReference type="GO" id="GO:0071108">
    <property type="term" value="P:protein K48-linked deubiquitination"/>
    <property type="evidence" value="ECO:0007669"/>
    <property type="project" value="TreeGrafter"/>
</dbReference>
<name>A0A4Y2FB36_ARAVE</name>
<evidence type="ECO:0000313" key="3">
    <source>
        <dbReference type="EMBL" id="GBM38730.1"/>
    </source>
</evidence>
<dbReference type="GO" id="GO:0090168">
    <property type="term" value="P:Golgi reassembly"/>
    <property type="evidence" value="ECO:0007669"/>
    <property type="project" value="TreeGrafter"/>
</dbReference>
<evidence type="ECO:0000259" key="2">
    <source>
        <dbReference type="PROSITE" id="PS50802"/>
    </source>
</evidence>
<keyword evidence="4" id="KW-1185">Reference proteome</keyword>
<evidence type="ECO:0000256" key="1">
    <source>
        <dbReference type="SAM" id="MobiDB-lite"/>
    </source>
</evidence>
<gene>
    <name evidence="3" type="primary">Vcpip1_1</name>
    <name evidence="3" type="ORF">AVEN_252921_2</name>
</gene>
<evidence type="ECO:0000313" key="4">
    <source>
        <dbReference type="Proteomes" id="UP000499080"/>
    </source>
</evidence>
<feature type="compositionally biased region" description="Basic and acidic residues" evidence="1">
    <location>
        <begin position="667"/>
        <end position="683"/>
    </location>
</feature>
<dbReference type="GO" id="GO:0004843">
    <property type="term" value="F:cysteine-type deubiquitinase activity"/>
    <property type="evidence" value="ECO:0007669"/>
    <property type="project" value="InterPro"/>
</dbReference>
<dbReference type="PANTHER" id="PTHR14843">
    <property type="entry name" value="DEUBIQUITINATING PROTEIN VCIP135"/>
    <property type="match status" value="1"/>
</dbReference>
<feature type="compositionally biased region" description="Polar residues" evidence="1">
    <location>
        <begin position="934"/>
        <end position="944"/>
    </location>
</feature>
<dbReference type="InterPro" id="IPR003323">
    <property type="entry name" value="OTU_dom"/>
</dbReference>
<dbReference type="InterPro" id="IPR045827">
    <property type="entry name" value="VCPIP1_N"/>
</dbReference>
<reference evidence="3 4" key="1">
    <citation type="journal article" date="2019" name="Sci. Rep.">
        <title>Orb-weaving spider Araneus ventricosus genome elucidates the spidroin gene catalogue.</title>
        <authorList>
            <person name="Kono N."/>
            <person name="Nakamura H."/>
            <person name="Ohtoshi R."/>
            <person name="Moran D.A.P."/>
            <person name="Shinohara A."/>
            <person name="Yoshida Y."/>
            <person name="Fujiwara M."/>
            <person name="Mori M."/>
            <person name="Tomita M."/>
            <person name="Arakawa K."/>
        </authorList>
    </citation>
    <scope>NUCLEOTIDE SEQUENCE [LARGE SCALE GENOMIC DNA]</scope>
</reference>